<dbReference type="PANTHER" id="PTHR10590:SF4">
    <property type="entry name" value="SOLUTE CARRIER FAMILY 28 MEMBER 3"/>
    <property type="match status" value="1"/>
</dbReference>
<evidence type="ECO:0000256" key="2">
    <source>
        <dbReference type="ARBA" id="ARBA00009033"/>
    </source>
</evidence>
<evidence type="ECO:0000256" key="3">
    <source>
        <dbReference type="ARBA" id="ARBA00022475"/>
    </source>
</evidence>
<name>A0A0B7NP94_9FUNG</name>
<comment type="subcellular location">
    <subcellularLocation>
        <location evidence="1">Cell membrane</location>
        <topology evidence="1">Multi-pass membrane protein</topology>
    </subcellularLocation>
</comment>
<keyword evidence="5 7" id="KW-1133">Transmembrane helix</keyword>
<feature type="transmembrane region" description="Helical" evidence="7">
    <location>
        <begin position="335"/>
        <end position="358"/>
    </location>
</feature>
<feature type="transmembrane region" description="Helical" evidence="7">
    <location>
        <begin position="110"/>
        <end position="130"/>
    </location>
</feature>
<feature type="transmembrane region" description="Helical" evidence="7">
    <location>
        <begin position="557"/>
        <end position="579"/>
    </location>
</feature>
<dbReference type="PANTHER" id="PTHR10590">
    <property type="entry name" value="SODIUM/NUCLEOSIDE COTRANSPORTER"/>
    <property type="match status" value="1"/>
</dbReference>
<organism evidence="11 12">
    <name type="scientific">Parasitella parasitica</name>
    <dbReference type="NCBI Taxonomy" id="35722"/>
    <lineage>
        <taxon>Eukaryota</taxon>
        <taxon>Fungi</taxon>
        <taxon>Fungi incertae sedis</taxon>
        <taxon>Mucoromycota</taxon>
        <taxon>Mucoromycotina</taxon>
        <taxon>Mucoromycetes</taxon>
        <taxon>Mucorales</taxon>
        <taxon>Mucorineae</taxon>
        <taxon>Mucoraceae</taxon>
        <taxon>Parasitella</taxon>
    </lineage>
</organism>
<gene>
    <name evidence="11" type="primary">PARPA_11029.1 scaffold 42168</name>
</gene>
<feature type="domain" description="Concentrative nucleoside transporter C-terminal" evidence="9">
    <location>
        <begin position="407"/>
        <end position="614"/>
    </location>
</feature>
<dbReference type="InterPro" id="IPR011657">
    <property type="entry name" value="CNT_C_dom"/>
</dbReference>
<dbReference type="GO" id="GO:0015293">
    <property type="term" value="F:symporter activity"/>
    <property type="evidence" value="ECO:0007669"/>
    <property type="project" value="TreeGrafter"/>
</dbReference>
<feature type="transmembrane region" description="Helical" evidence="7">
    <location>
        <begin position="378"/>
        <end position="398"/>
    </location>
</feature>
<dbReference type="Proteomes" id="UP000054107">
    <property type="component" value="Unassembled WGS sequence"/>
</dbReference>
<comment type="similarity">
    <text evidence="2">Belongs to the concentrative nucleoside transporter (CNT) (TC 2.A.41) family.</text>
</comment>
<reference evidence="11 12" key="1">
    <citation type="submission" date="2014-09" db="EMBL/GenBank/DDBJ databases">
        <authorList>
            <person name="Ellenberger Sabrina"/>
        </authorList>
    </citation>
    <scope>NUCLEOTIDE SEQUENCE [LARGE SCALE GENOMIC DNA]</scope>
    <source>
        <strain evidence="11 12">CBS 412.66</strain>
    </source>
</reference>
<dbReference type="EMBL" id="LN733262">
    <property type="protein sequence ID" value="CEP16754.1"/>
    <property type="molecule type" value="Genomic_DNA"/>
</dbReference>
<feature type="transmembrane region" description="Helical" evidence="7">
    <location>
        <begin position="188"/>
        <end position="206"/>
    </location>
</feature>
<evidence type="ECO:0000256" key="7">
    <source>
        <dbReference type="SAM" id="Phobius"/>
    </source>
</evidence>
<feature type="transmembrane region" description="Helical" evidence="7">
    <location>
        <begin position="136"/>
        <end position="156"/>
    </location>
</feature>
<dbReference type="STRING" id="35722.A0A0B7NP94"/>
<evidence type="ECO:0000256" key="5">
    <source>
        <dbReference type="ARBA" id="ARBA00022989"/>
    </source>
</evidence>
<dbReference type="Pfam" id="PF07670">
    <property type="entry name" value="Gate"/>
    <property type="match status" value="1"/>
</dbReference>
<keyword evidence="4 7" id="KW-0812">Transmembrane</keyword>
<evidence type="ECO:0000313" key="11">
    <source>
        <dbReference type="EMBL" id="CEP16754.1"/>
    </source>
</evidence>
<protein>
    <recommendedName>
        <fullName evidence="13">Concentrative nucleoside transporter C-terminal domain-containing protein</fullName>
    </recommendedName>
</protein>
<evidence type="ECO:0000313" key="12">
    <source>
        <dbReference type="Proteomes" id="UP000054107"/>
    </source>
</evidence>
<dbReference type="InterPro" id="IPR002668">
    <property type="entry name" value="CNT_N_dom"/>
</dbReference>
<evidence type="ECO:0000259" key="10">
    <source>
        <dbReference type="Pfam" id="PF07670"/>
    </source>
</evidence>
<sequence>MPANRESDRVDYDLEKTLYSDKPITEGTSDTPEQLVVHRLHTNLTDTLEFHSDVKNAPPPPTITEKGVAPSIDIPQKIDKTSFEISTDDNDEDETKRESKFSLFYKKHKIWFHVTYLLIFTGFLAAAYAIQVPKGYSLENLILGLIYAFFCLKLLFKYVSTSHITNPCVWCARKVMTPVLRIPKLYRTFGYALLVLSVILITVFCLPEKPESSRLQRLQALFGMVVFFFCLWATSKNRRMVNWNTIISGLLFQFLLALFVFRCSVGHDIFNWASNFAQAYLEKASHGTSFIFGDAVAESGIFAVTVFPTLIFFAATVQVLYYYGALQFLLKKCATFFMTLLKVSGAESIVAVASPFLGQGENALLIKPFLPYLTQSEMHQVMCSGFATISGSVLYGYIAMGVSGEALLTSCIMSIPCSLAVSKLRYPEDDIPITATEVRVPPSDEKPANALHAAGHGAATGMNIALLMCANLISLLAMLYAVNAGLTWLGNFITIDDLTLQLITGYVFVPVAWLMGVESKDVVSVGQLLATKIWANEFVAYSALASTYIDILSARSYLIVTYALCGFANLGSVGMQIGVLSTLAPKRSGDIASLAVSAMICGAFSTWISASIAGMLL</sequence>
<evidence type="ECO:0000256" key="6">
    <source>
        <dbReference type="ARBA" id="ARBA00023136"/>
    </source>
</evidence>
<feature type="transmembrane region" description="Helical" evidence="7">
    <location>
        <begin position="498"/>
        <end position="517"/>
    </location>
</feature>
<keyword evidence="6 7" id="KW-0472">Membrane</keyword>
<evidence type="ECO:0008006" key="13">
    <source>
        <dbReference type="Google" id="ProtNLM"/>
    </source>
</evidence>
<dbReference type="InterPro" id="IPR008276">
    <property type="entry name" value="C_nuclsd_transpt"/>
</dbReference>
<feature type="domain" description="Concentrative nucleoside transporter N-terminal" evidence="8">
    <location>
        <begin position="222"/>
        <end position="294"/>
    </location>
</feature>
<dbReference type="Pfam" id="PF01773">
    <property type="entry name" value="Nucleos_tra2_N"/>
    <property type="match status" value="1"/>
</dbReference>
<feature type="transmembrane region" description="Helical" evidence="7">
    <location>
        <begin position="241"/>
        <end position="261"/>
    </location>
</feature>
<feature type="transmembrane region" description="Helical" evidence="7">
    <location>
        <begin position="218"/>
        <end position="234"/>
    </location>
</feature>
<keyword evidence="12" id="KW-1185">Reference proteome</keyword>
<proteinExistence type="inferred from homology"/>
<dbReference type="Pfam" id="PF07662">
    <property type="entry name" value="Nucleos_tra2_C"/>
    <property type="match status" value="1"/>
</dbReference>
<dbReference type="GO" id="GO:0005886">
    <property type="term" value="C:plasma membrane"/>
    <property type="evidence" value="ECO:0007669"/>
    <property type="project" value="UniProtKB-SubCell"/>
</dbReference>
<dbReference type="InterPro" id="IPR011642">
    <property type="entry name" value="Gate_dom"/>
</dbReference>
<feature type="transmembrane region" description="Helical" evidence="7">
    <location>
        <begin position="301"/>
        <end position="323"/>
    </location>
</feature>
<feature type="transmembrane region" description="Helical" evidence="7">
    <location>
        <begin position="464"/>
        <end position="486"/>
    </location>
</feature>
<dbReference type="GO" id="GO:0005337">
    <property type="term" value="F:nucleoside transmembrane transporter activity"/>
    <property type="evidence" value="ECO:0007669"/>
    <property type="project" value="InterPro"/>
</dbReference>
<evidence type="ECO:0000256" key="1">
    <source>
        <dbReference type="ARBA" id="ARBA00004651"/>
    </source>
</evidence>
<dbReference type="OrthoDB" id="6075923at2759"/>
<dbReference type="AlphaFoldDB" id="A0A0B7NP94"/>
<evidence type="ECO:0000256" key="4">
    <source>
        <dbReference type="ARBA" id="ARBA00022692"/>
    </source>
</evidence>
<evidence type="ECO:0000259" key="9">
    <source>
        <dbReference type="Pfam" id="PF07662"/>
    </source>
</evidence>
<evidence type="ECO:0000259" key="8">
    <source>
        <dbReference type="Pfam" id="PF01773"/>
    </source>
</evidence>
<accession>A0A0B7NP94</accession>
<feature type="transmembrane region" description="Helical" evidence="7">
    <location>
        <begin position="591"/>
        <end position="616"/>
    </location>
</feature>
<feature type="domain" description="Nucleoside transporter/FeoB GTPase Gate" evidence="10">
    <location>
        <begin position="304"/>
        <end position="401"/>
    </location>
</feature>
<keyword evidence="3" id="KW-1003">Cell membrane</keyword>